<feature type="binding site" evidence="4">
    <location>
        <position position="264"/>
    </location>
    <ligand>
        <name>Fe cation</name>
        <dbReference type="ChEBI" id="CHEBI:24875"/>
    </ligand>
</feature>
<dbReference type="STRING" id="1901.BB341_04255"/>
<dbReference type="PANTHER" id="PTHR30006:SF15">
    <property type="entry name" value="IRON-UTILIZATION PERIPLASMIC PROTEIN"/>
    <property type="match status" value="1"/>
</dbReference>
<reference evidence="5 6" key="1">
    <citation type="journal article" date="2010" name="Genome Biol. Evol.">
        <title>The sequence of a 1.8-mb bacterial linear plasmid reveals a rich evolutionary reservoir of secondary metabolic pathways.</title>
        <authorList>
            <person name="Medema M.H."/>
            <person name="Trefzer A."/>
            <person name="Kovalchuk A."/>
            <person name="van den Berg M."/>
            <person name="Mueller U."/>
            <person name="Heijne W."/>
            <person name="Wu L."/>
            <person name="Alam M.T."/>
            <person name="Ronning C.M."/>
            <person name="Nierman W.C."/>
            <person name="Bovenberg R.A.L."/>
            <person name="Breitling R."/>
            <person name="Takano E."/>
        </authorList>
    </citation>
    <scope>NUCLEOTIDE SEQUENCE [LARGE SCALE GENOMIC DNA]</scope>
    <source>
        <strain evidence="6">ATCC 27064 / DSM 738 / JCM 4710 / NBRC 13307 / NCIMB 12785 / NRRL 3585 / VKM Ac-602</strain>
    </source>
</reference>
<dbReference type="SUPFAM" id="SSF53850">
    <property type="entry name" value="Periplasmic binding protein-like II"/>
    <property type="match status" value="1"/>
</dbReference>
<dbReference type="AlphaFoldDB" id="E2PW19"/>
<dbReference type="eggNOG" id="COG1840">
    <property type="taxonomic scope" value="Bacteria"/>
</dbReference>
<dbReference type="GO" id="GO:0030288">
    <property type="term" value="C:outer membrane-bounded periplasmic space"/>
    <property type="evidence" value="ECO:0007669"/>
    <property type="project" value="TreeGrafter"/>
</dbReference>
<dbReference type="GO" id="GO:0046872">
    <property type="term" value="F:metal ion binding"/>
    <property type="evidence" value="ECO:0007669"/>
    <property type="project" value="UniProtKB-KW"/>
</dbReference>
<keyword evidence="6" id="KW-1185">Reference proteome</keyword>
<evidence type="ECO:0000256" key="4">
    <source>
        <dbReference type="PIRSR" id="PIRSR002825-1"/>
    </source>
</evidence>
<keyword evidence="3" id="KW-0732">Signal</keyword>
<evidence type="ECO:0000313" key="5">
    <source>
        <dbReference type="EMBL" id="EFG10009.1"/>
    </source>
</evidence>
<keyword evidence="4" id="KW-0479">Metal-binding</keyword>
<proteinExistence type="inferred from homology"/>
<feature type="binding site" evidence="4">
    <location>
        <position position="263"/>
    </location>
    <ligand>
        <name>Fe cation</name>
        <dbReference type="ChEBI" id="CHEBI:24875"/>
    </ligand>
</feature>
<keyword evidence="4" id="KW-0408">Iron</keyword>
<dbReference type="EMBL" id="CM000913">
    <property type="protein sequence ID" value="EFG10009.1"/>
    <property type="molecule type" value="Genomic_DNA"/>
</dbReference>
<gene>
    <name evidence="5" type="ORF">SCLAV_4936</name>
</gene>
<sequence>MGVIIVPAPPGALRVPCDQRAVQEAPMPRPSVRRGTALALSALLLPVLAACGGSDSEKNGKETEAGEQKGAEKLVIYSGRNEELISPIIGKLEKATGTDVEVRYGDSAELAAQILEEGDRTKAGLFFSQDAGALGALSQAGQLAKLPQKSLDKVDAAFRGGEQDWVGVSGRSRVIAYNPKSAGKVPDSIHDLTAPKWKGKVGYAPTNASFQAFVTGMRVLEGEDATLKWLKGLKANGKTYAKNGAVLDAVDSGEVSLGLINHYYWYEKVAELGEDKVNAKIHFLPGGDSGALINAAGVGVLKNGGQGAAAEKAVDYLLSKEAQTYFAEETKEYPLASGVTSTVKGLPALDSLDAPKIDLGKLESLQQTLELLKKAGMV</sequence>
<keyword evidence="2" id="KW-0813">Transport</keyword>
<protein>
    <submittedName>
        <fullName evidence="5">ABC-type Fe3+ transport system, periplasmic component</fullName>
    </submittedName>
</protein>
<name>E2PW19_STRCL</name>
<accession>E2PW19</accession>
<dbReference type="PANTHER" id="PTHR30006">
    <property type="entry name" value="THIAMINE-BINDING PERIPLASMIC PROTEIN-RELATED"/>
    <property type="match status" value="1"/>
</dbReference>
<organism evidence="5 6">
    <name type="scientific">Streptomyces clavuligerus</name>
    <dbReference type="NCBI Taxonomy" id="1901"/>
    <lineage>
        <taxon>Bacteria</taxon>
        <taxon>Bacillati</taxon>
        <taxon>Actinomycetota</taxon>
        <taxon>Actinomycetes</taxon>
        <taxon>Kitasatosporales</taxon>
        <taxon>Streptomycetaceae</taxon>
        <taxon>Streptomyces</taxon>
    </lineage>
</organism>
<dbReference type="PIRSF" id="PIRSF002825">
    <property type="entry name" value="CfbpA"/>
    <property type="match status" value="1"/>
</dbReference>
<keyword evidence="2" id="KW-0410">Iron transport</keyword>
<dbReference type="InterPro" id="IPR026045">
    <property type="entry name" value="Ferric-bd"/>
</dbReference>
<evidence type="ECO:0000313" key="6">
    <source>
        <dbReference type="Proteomes" id="UP000002357"/>
    </source>
</evidence>
<comment type="similarity">
    <text evidence="1">Belongs to the bacterial solute-binding protein 1 family.</text>
</comment>
<evidence type="ECO:0000256" key="3">
    <source>
        <dbReference type="ARBA" id="ARBA00022729"/>
    </source>
</evidence>
<dbReference type="Gene3D" id="3.40.190.10">
    <property type="entry name" value="Periplasmic binding protein-like II"/>
    <property type="match status" value="2"/>
</dbReference>
<evidence type="ECO:0000256" key="1">
    <source>
        <dbReference type="ARBA" id="ARBA00008520"/>
    </source>
</evidence>
<dbReference type="Pfam" id="PF13343">
    <property type="entry name" value="SBP_bac_6"/>
    <property type="match status" value="1"/>
</dbReference>
<dbReference type="Proteomes" id="UP000002357">
    <property type="component" value="Chromosome"/>
</dbReference>
<evidence type="ECO:0000256" key="2">
    <source>
        <dbReference type="ARBA" id="ARBA00022496"/>
    </source>
</evidence>
<keyword evidence="2" id="KW-0406">Ion transport</keyword>
<dbReference type="GO" id="GO:0006826">
    <property type="term" value="P:iron ion transport"/>
    <property type="evidence" value="ECO:0007669"/>
    <property type="project" value="UniProtKB-KW"/>
</dbReference>
<dbReference type="CDD" id="cd13543">
    <property type="entry name" value="PBP2_Fbp"/>
    <property type="match status" value="1"/>
</dbReference>